<dbReference type="SUPFAM" id="SSF56112">
    <property type="entry name" value="Protein kinase-like (PK-like)"/>
    <property type="match status" value="1"/>
</dbReference>
<dbReference type="EMBL" id="CAJMWW010000667">
    <property type="protein sequence ID" value="CAE6482161.1"/>
    <property type="molecule type" value="Genomic_DNA"/>
</dbReference>
<dbReference type="PANTHER" id="PTHR45832">
    <property type="entry name" value="SERINE/THREONINE-PROTEIN KINASE SAMKA-RELATED-RELATED"/>
    <property type="match status" value="1"/>
</dbReference>
<reference evidence="5" key="1">
    <citation type="submission" date="2021-01" db="EMBL/GenBank/DDBJ databases">
        <authorList>
            <person name="Kaushik A."/>
        </authorList>
    </citation>
    <scope>NUCLEOTIDE SEQUENCE</scope>
    <source>
        <strain evidence="5">AG3-T5</strain>
    </source>
</reference>
<dbReference type="Proteomes" id="UP000663841">
    <property type="component" value="Unassembled WGS sequence"/>
</dbReference>
<dbReference type="Gene3D" id="1.10.510.10">
    <property type="entry name" value="Transferase(Phosphotransferase) domain 1"/>
    <property type="match status" value="1"/>
</dbReference>
<name>A0A8H3CDZ7_9AGAM</name>
<feature type="domain" description="Protein kinase" evidence="4">
    <location>
        <begin position="277"/>
        <end position="494"/>
    </location>
</feature>
<dbReference type="CDD" id="cd00180">
    <property type="entry name" value="PKc"/>
    <property type="match status" value="1"/>
</dbReference>
<keyword evidence="3" id="KW-0067">ATP-binding</keyword>
<accession>A0A8H3CDZ7</accession>
<comment type="similarity">
    <text evidence="1">Belongs to the protein kinase superfamily. STE Ser/Thr protein kinase family. STE20 subfamily.</text>
</comment>
<dbReference type="GO" id="GO:0005524">
    <property type="term" value="F:ATP binding"/>
    <property type="evidence" value="ECO:0007669"/>
    <property type="project" value="UniProtKB-KW"/>
</dbReference>
<dbReference type="PROSITE" id="PS50011">
    <property type="entry name" value="PROTEIN_KINASE_DOM"/>
    <property type="match status" value="1"/>
</dbReference>
<dbReference type="Pfam" id="PF00069">
    <property type="entry name" value="Pkinase"/>
    <property type="match status" value="1"/>
</dbReference>
<sequence>MAGSDLSGTHLAVLEANKLLNLPLIRDVAHHMGKLTTALKVQDIGTSIDGLMESVEQLIITLDRAFEDVAVFFETNMSNRALGYLIELQELRDRLGQIHSELGTIPVSQYGALLAFQFQSQPHDRIFQLKEELKNNNIRISVCMCAIVMHLYHATNPTQPRSRYTSDQQTGIPDPTCQSMTFCDPMGPMEQSDCHILIYIYYAIARGLRDVRNLFRDHIVTMYGTVQRYWGPESMAGSPQVDNTAFKAFELTVQDLAVHYEKSNLTNYTELLLTTNIATAVPFADTALANVYRVDLPNQRCVAVKCVKHSTAYKRLKRSARELACWVPHRHPNILPVLGFAIVKGNLTMVSPWMKNGCITDFVNKNPGVNRLALCTQLISAAAYLHRHDVVHGDIKSSNVLICDKGNVKIMDFGVSVMDHNRIKFTVTSASHGTQRWQAPEILLGETGSTKQGDMYALGMTLAVGNIYDKVLYHHPFNQAIIGDIHRGAPVWLN</sequence>
<dbReference type="InterPro" id="IPR008271">
    <property type="entry name" value="Ser/Thr_kinase_AS"/>
</dbReference>
<dbReference type="AlphaFoldDB" id="A0A8H3CDZ7"/>
<comment type="caution">
    <text evidence="5">The sequence shown here is derived from an EMBL/GenBank/DDBJ whole genome shotgun (WGS) entry which is preliminary data.</text>
</comment>
<dbReference type="SMART" id="SM00220">
    <property type="entry name" value="S_TKc"/>
    <property type="match status" value="1"/>
</dbReference>
<evidence type="ECO:0000313" key="6">
    <source>
        <dbReference type="Proteomes" id="UP000663841"/>
    </source>
</evidence>
<organism evidence="5 6">
    <name type="scientific">Rhizoctonia solani</name>
    <dbReference type="NCBI Taxonomy" id="456999"/>
    <lineage>
        <taxon>Eukaryota</taxon>
        <taxon>Fungi</taxon>
        <taxon>Dikarya</taxon>
        <taxon>Basidiomycota</taxon>
        <taxon>Agaricomycotina</taxon>
        <taxon>Agaricomycetes</taxon>
        <taxon>Cantharellales</taxon>
        <taxon>Ceratobasidiaceae</taxon>
        <taxon>Rhizoctonia</taxon>
    </lineage>
</organism>
<evidence type="ECO:0000256" key="2">
    <source>
        <dbReference type="ARBA" id="ARBA00022741"/>
    </source>
</evidence>
<dbReference type="PROSITE" id="PS00108">
    <property type="entry name" value="PROTEIN_KINASE_ST"/>
    <property type="match status" value="1"/>
</dbReference>
<keyword evidence="2" id="KW-0547">Nucleotide-binding</keyword>
<dbReference type="InterPro" id="IPR000719">
    <property type="entry name" value="Prot_kinase_dom"/>
</dbReference>
<evidence type="ECO:0000256" key="3">
    <source>
        <dbReference type="ARBA" id="ARBA00022840"/>
    </source>
</evidence>
<evidence type="ECO:0000256" key="1">
    <source>
        <dbReference type="ARBA" id="ARBA00008874"/>
    </source>
</evidence>
<evidence type="ECO:0000259" key="4">
    <source>
        <dbReference type="PROSITE" id="PS50011"/>
    </source>
</evidence>
<dbReference type="GO" id="GO:0004672">
    <property type="term" value="F:protein kinase activity"/>
    <property type="evidence" value="ECO:0007669"/>
    <property type="project" value="InterPro"/>
</dbReference>
<dbReference type="PANTHER" id="PTHR45832:SF22">
    <property type="entry name" value="SERINE_THREONINE-PROTEIN KINASE SAMKA-RELATED"/>
    <property type="match status" value="1"/>
</dbReference>
<dbReference type="InterPro" id="IPR051931">
    <property type="entry name" value="PAK3-like"/>
</dbReference>
<proteinExistence type="inferred from homology"/>
<dbReference type="InterPro" id="IPR011009">
    <property type="entry name" value="Kinase-like_dom_sf"/>
</dbReference>
<gene>
    <name evidence="5" type="ORF">RDB_LOCUS211616</name>
</gene>
<evidence type="ECO:0000313" key="5">
    <source>
        <dbReference type="EMBL" id="CAE6482161.1"/>
    </source>
</evidence>
<protein>
    <recommendedName>
        <fullName evidence="4">Protein kinase domain-containing protein</fullName>
    </recommendedName>
</protein>